<sequence length="247" mass="27534">MTWQPVHILGEARMSRWLVICDHATNRVPDFVGGGDLGIAPEDMARHIAYDVGASGVAIQLAEKLGAPVVLSNFSRLVIDPNRGEDDPTLVMRLYDGTIIPTNRQVTRDEVQDRLNRCYRPYHDAVAAMAARLDDTVIVSVHSFTPQFRGRPMRPWHTGLLFADDDRLSRPLIDLLRKEPGLIVGANEPYSGHLEGDTIDRHAIATGRQNTLIEIRNDLITDDAGQTAWADRFARLLPLALDRADET</sequence>
<dbReference type="InterPro" id="IPR007709">
    <property type="entry name" value="N-FG_amidohydro"/>
</dbReference>
<keyword evidence="1" id="KW-0378">Hydrolase</keyword>
<dbReference type="RefSeq" id="WP_227258245.1">
    <property type="nucleotide sequence ID" value="NZ_WUPT01000002.1"/>
</dbReference>
<dbReference type="Pfam" id="PF05013">
    <property type="entry name" value="FGase"/>
    <property type="match status" value="1"/>
</dbReference>
<dbReference type="AlphaFoldDB" id="A0A7C9IGM8"/>
<protein>
    <submittedName>
        <fullName evidence="1">N-formylglutamate amidohydrolase</fullName>
    </submittedName>
</protein>
<comment type="caution">
    <text evidence="1">The sequence shown here is derived from an EMBL/GenBank/DDBJ whole genome shotgun (WGS) entry which is preliminary data.</text>
</comment>
<dbReference type="Gene3D" id="3.40.630.40">
    <property type="entry name" value="Zn-dependent exopeptidases"/>
    <property type="match status" value="1"/>
</dbReference>
<reference evidence="1 2" key="1">
    <citation type="submission" date="2019-12" db="EMBL/GenBank/DDBJ databases">
        <authorList>
            <person name="Lee S.D."/>
        </authorList>
    </citation>
    <scope>NUCLEOTIDE SEQUENCE [LARGE SCALE GENOMIC DNA]</scope>
    <source>
        <strain evidence="1 2">GH1-50</strain>
    </source>
</reference>
<dbReference type="InterPro" id="IPR011227">
    <property type="entry name" value="UCP029730"/>
</dbReference>
<dbReference type="PIRSF" id="PIRSF029730">
    <property type="entry name" value="UCP029730"/>
    <property type="match status" value="1"/>
</dbReference>
<keyword evidence="2" id="KW-1185">Reference proteome</keyword>
<organism evidence="1 2">
    <name type="scientific">Kangsaoukella pontilimi</name>
    <dbReference type="NCBI Taxonomy" id="2691042"/>
    <lineage>
        <taxon>Bacteria</taxon>
        <taxon>Pseudomonadati</taxon>
        <taxon>Pseudomonadota</taxon>
        <taxon>Alphaproteobacteria</taxon>
        <taxon>Rhodobacterales</taxon>
        <taxon>Paracoccaceae</taxon>
        <taxon>Kangsaoukella</taxon>
    </lineage>
</organism>
<dbReference type="Proteomes" id="UP000480350">
    <property type="component" value="Unassembled WGS sequence"/>
</dbReference>
<evidence type="ECO:0000313" key="2">
    <source>
        <dbReference type="Proteomes" id="UP000480350"/>
    </source>
</evidence>
<accession>A0A7C9IGM8</accession>
<gene>
    <name evidence="1" type="ORF">GQ651_11280</name>
</gene>
<dbReference type="SUPFAM" id="SSF53187">
    <property type="entry name" value="Zn-dependent exopeptidases"/>
    <property type="match status" value="1"/>
</dbReference>
<dbReference type="EMBL" id="WUPT01000002">
    <property type="protein sequence ID" value="MXQ08428.1"/>
    <property type="molecule type" value="Genomic_DNA"/>
</dbReference>
<evidence type="ECO:0000313" key="1">
    <source>
        <dbReference type="EMBL" id="MXQ08428.1"/>
    </source>
</evidence>
<proteinExistence type="predicted"/>
<name>A0A7C9IGM8_9RHOB</name>
<dbReference type="GO" id="GO:0016787">
    <property type="term" value="F:hydrolase activity"/>
    <property type="evidence" value="ECO:0007669"/>
    <property type="project" value="UniProtKB-KW"/>
</dbReference>
<reference evidence="1 2" key="2">
    <citation type="submission" date="2020-03" db="EMBL/GenBank/DDBJ databases">
        <title>Kangsaoukella pontilimi gen. nov., sp. nov., a new member of the family Rhodobacteraceae isolated from a tidal mudflat.</title>
        <authorList>
            <person name="Kim I.S."/>
        </authorList>
    </citation>
    <scope>NUCLEOTIDE SEQUENCE [LARGE SCALE GENOMIC DNA]</scope>
    <source>
        <strain evidence="1 2">GH1-50</strain>
    </source>
</reference>